<dbReference type="GO" id="GO:0003723">
    <property type="term" value="F:RNA binding"/>
    <property type="evidence" value="ECO:0007669"/>
    <property type="project" value="InterPro"/>
</dbReference>
<dbReference type="InterPro" id="IPR041505">
    <property type="entry name" value="Dis3_CSD2"/>
</dbReference>
<dbReference type="InterPro" id="IPR012340">
    <property type="entry name" value="NA-bd_OB-fold"/>
</dbReference>
<dbReference type="Gene3D" id="2.40.50.690">
    <property type="match status" value="1"/>
</dbReference>
<evidence type="ECO:0000313" key="4">
    <source>
        <dbReference type="EMBL" id="KAG2172509.1"/>
    </source>
</evidence>
<dbReference type="Pfam" id="PF00773">
    <property type="entry name" value="RNB"/>
    <property type="match status" value="1"/>
</dbReference>
<dbReference type="OrthoDB" id="372421at2759"/>
<dbReference type="Gene3D" id="2.40.50.140">
    <property type="entry name" value="Nucleic acid-binding proteins"/>
    <property type="match status" value="1"/>
</dbReference>
<comment type="caution">
    <text evidence="4">The sequence shown here is derived from an EMBL/GenBank/DDBJ whole genome shotgun (WGS) entry which is preliminary data.</text>
</comment>
<proteinExistence type="inferred from homology"/>
<feature type="compositionally biased region" description="Polar residues" evidence="2">
    <location>
        <begin position="94"/>
        <end position="116"/>
    </location>
</feature>
<dbReference type="Pfam" id="PF17877">
    <property type="entry name" value="Dis3l2_C_term"/>
    <property type="match status" value="1"/>
</dbReference>
<dbReference type="InterPro" id="IPR041093">
    <property type="entry name" value="Dis3l2-like_C"/>
</dbReference>
<dbReference type="SMART" id="SM00955">
    <property type="entry name" value="RNB"/>
    <property type="match status" value="1"/>
</dbReference>
<protein>
    <recommendedName>
        <fullName evidence="3">RNB domain-containing protein</fullName>
    </recommendedName>
</protein>
<evidence type="ECO:0000259" key="3">
    <source>
        <dbReference type="SMART" id="SM00955"/>
    </source>
</evidence>
<feature type="domain" description="RNB" evidence="3">
    <location>
        <begin position="668"/>
        <end position="1005"/>
    </location>
</feature>
<dbReference type="FunFam" id="2.40.50.700:FF:000002">
    <property type="entry name" value="Cell wall biogenesis protein"/>
    <property type="match status" value="1"/>
</dbReference>
<feature type="compositionally biased region" description="Polar residues" evidence="2">
    <location>
        <begin position="150"/>
        <end position="159"/>
    </location>
</feature>
<feature type="region of interest" description="Disordered" evidence="2">
    <location>
        <begin position="1"/>
        <end position="127"/>
    </location>
</feature>
<dbReference type="Proteomes" id="UP000612746">
    <property type="component" value="Unassembled WGS sequence"/>
</dbReference>
<feature type="compositionally biased region" description="Polar residues" evidence="2">
    <location>
        <begin position="38"/>
        <end position="55"/>
    </location>
</feature>
<dbReference type="GO" id="GO:0000932">
    <property type="term" value="C:P-body"/>
    <property type="evidence" value="ECO:0007669"/>
    <property type="project" value="TreeGrafter"/>
</dbReference>
<evidence type="ECO:0000313" key="5">
    <source>
        <dbReference type="Proteomes" id="UP000612746"/>
    </source>
</evidence>
<dbReference type="SUPFAM" id="SSF50249">
    <property type="entry name" value="Nucleic acid-binding proteins"/>
    <property type="match status" value="2"/>
</dbReference>
<feature type="compositionally biased region" description="Polar residues" evidence="2">
    <location>
        <begin position="282"/>
        <end position="321"/>
    </location>
</feature>
<dbReference type="InterPro" id="IPR050180">
    <property type="entry name" value="RNR_Ribonuclease"/>
</dbReference>
<feature type="compositionally biased region" description="Polar residues" evidence="2">
    <location>
        <begin position="216"/>
        <end position="225"/>
    </location>
</feature>
<dbReference type="PANTHER" id="PTHR23355:SF9">
    <property type="entry name" value="DIS3-LIKE EXONUCLEASE 2"/>
    <property type="match status" value="1"/>
</dbReference>
<feature type="region of interest" description="Disordered" evidence="2">
    <location>
        <begin position="478"/>
        <end position="505"/>
    </location>
</feature>
<comment type="similarity">
    <text evidence="1">Belongs to the RNR ribonuclease family.</text>
</comment>
<feature type="region of interest" description="Disordered" evidence="2">
    <location>
        <begin position="255"/>
        <end position="352"/>
    </location>
</feature>
<accession>A0A8H7UAG9</accession>
<feature type="region of interest" description="Disordered" evidence="2">
    <location>
        <begin position="203"/>
        <end position="238"/>
    </location>
</feature>
<dbReference type="Gene3D" id="2.40.50.700">
    <property type="match status" value="1"/>
</dbReference>
<dbReference type="GO" id="GO:0006402">
    <property type="term" value="P:mRNA catabolic process"/>
    <property type="evidence" value="ECO:0007669"/>
    <property type="project" value="TreeGrafter"/>
</dbReference>
<sequence>MDTFHQTAPESTRGLFDLPEHATPSRDASKRRSGQVLAVNSSANTTSDGTTSARNSMKRPVRSHSRSKSAITSDMFDNQARRGGQNAFGLQTLAEETSTNTSKEMKRQSSAGNGPQSYKAALSQDHDESVAMTSLQDMINTLKSLPPIPSSTNRSSAQNGVEEAPVRRGHRKQQSLSAINLQKSRFSQSFEQGRNLHSSIQEFHSIPEVPEKRSSRLYSIPQNGNRKSDDEDGTDNYSRGDALAEAEAKLMGTYKRDDFATDNSNTSASNKERRRSGRRYSDSNGSDRPSFSTVAAANSFSKRTSLQLPTLTETSEDPNGNKSKRLTFNKPLDLSLEKKGHRRSTSRNFDSDWRAGAGINNSLLAPPSAPNSRSFNLVPFTPTKVNFARDDANPHQRRPLFAAHLPFSALGPLFKARQLIRGTLRVNKRNRSDAYVTSDDLESDIYICGSRDRNRALEGDVVAIKLVDVEKVLREKKEKEEAKLARNGGKAPARRPDEEDENEIIFGGDDDVDKVKPKYSGVVVAILERAQNQVFSGSLTLMRPNTKRSQDDKSEDAKEAPRIVWFKPTDKRVPLIAIPIEQAPEDFVTNTAVYEHRLFVGSIKRWPITSLHPFGTLERELGVITEISVQTQALLADNNAPMASFSEAVKACLPELPWVLTDVEVSQRRDLRSQRVFTIDAKDTKVLDDAISVQKLGDETYEVGVHVADVSSFIEPHSPLDKEARARASSVDLIHTTVPLVPSEFTNEVTNLNKGEDRLTLSVIWKLSKEGKILDTWFGKTVVNSVAQLAYEDVENILAGQSYDNTPTDTDVAAHLIEDIQALDEISTTLLNSRSNTGAMCLTRDELVFEFGEDQVPTGVTIKEQKAIRRIMREFKILADVSVAQKVSSCFPEQTILRRQAPPLERKIVELQQYVKRLGYNIDITSSDGIQRSLNAIQDDQLRKAITIIILKTLSPPKYFCTGTMDIMKYSHYSLNTPLFAHFTSPSRRFADLIVHRQLKNALEKEPQFYLDRDTVQKTSQHCNVKKEAALNARYQSSMLFLALYFNSLAKKANSNVVFADALVIAVSDGYFDVILTQFGFEKRIHTDNLPLNSHQMDSSSDNLTLFWKKGISTTALNSEFAYLEEEEDDDVDEDALADEMQKSEPSDDGSDPVLHDSSNAVEVKPQNGKMDTKDEDVKALAIGNDVEEATTDTPVVAYKRLSKRNSSAMIFAPSNSGFQGHISNPTYDGMQCSQTIKPLDSIKVAIHVEMTQTPPLLRVLAANPFM</sequence>
<feature type="region of interest" description="Disordered" evidence="2">
    <location>
        <begin position="1139"/>
        <end position="1171"/>
    </location>
</feature>
<reference evidence="4" key="1">
    <citation type="submission" date="2020-12" db="EMBL/GenBank/DDBJ databases">
        <title>Metabolic potential, ecology and presence of endohyphal bacteria is reflected in genomic diversity of Mucoromycotina.</title>
        <authorList>
            <person name="Muszewska A."/>
            <person name="Okrasinska A."/>
            <person name="Steczkiewicz K."/>
            <person name="Drgas O."/>
            <person name="Orlowska M."/>
            <person name="Perlinska-Lenart U."/>
            <person name="Aleksandrzak-Piekarczyk T."/>
            <person name="Szatraj K."/>
            <person name="Zielenkiewicz U."/>
            <person name="Pilsyk S."/>
            <person name="Malc E."/>
            <person name="Mieczkowski P."/>
            <person name="Kruszewska J.S."/>
            <person name="Biernat P."/>
            <person name="Pawlowska J."/>
        </authorList>
    </citation>
    <scope>NUCLEOTIDE SEQUENCE</scope>
    <source>
        <strain evidence="4">WA0000051536</strain>
    </source>
</reference>
<gene>
    <name evidence="4" type="ORF">INT44_002524</name>
</gene>
<dbReference type="PANTHER" id="PTHR23355">
    <property type="entry name" value="RIBONUCLEASE"/>
    <property type="match status" value="1"/>
</dbReference>
<organism evidence="4 5">
    <name type="scientific">Umbelopsis vinacea</name>
    <dbReference type="NCBI Taxonomy" id="44442"/>
    <lineage>
        <taxon>Eukaryota</taxon>
        <taxon>Fungi</taxon>
        <taxon>Fungi incertae sedis</taxon>
        <taxon>Mucoromycota</taxon>
        <taxon>Mucoromycotina</taxon>
        <taxon>Umbelopsidomycetes</taxon>
        <taxon>Umbelopsidales</taxon>
        <taxon>Umbelopsidaceae</taxon>
        <taxon>Umbelopsis</taxon>
    </lineage>
</organism>
<dbReference type="GO" id="GO:0000175">
    <property type="term" value="F:3'-5'-RNA exonuclease activity"/>
    <property type="evidence" value="ECO:0007669"/>
    <property type="project" value="TreeGrafter"/>
</dbReference>
<feature type="region of interest" description="Disordered" evidence="2">
    <location>
        <begin position="142"/>
        <end position="181"/>
    </location>
</feature>
<keyword evidence="5" id="KW-1185">Reference proteome</keyword>
<dbReference type="InterPro" id="IPR001900">
    <property type="entry name" value="RNase_II/R"/>
</dbReference>
<feature type="compositionally biased region" description="Basic residues" evidence="2">
    <location>
        <begin position="56"/>
        <end position="67"/>
    </location>
</feature>
<feature type="compositionally biased region" description="Basic and acidic residues" evidence="2">
    <location>
        <begin position="18"/>
        <end position="30"/>
    </location>
</feature>
<evidence type="ECO:0000256" key="2">
    <source>
        <dbReference type="SAM" id="MobiDB-lite"/>
    </source>
</evidence>
<dbReference type="AlphaFoldDB" id="A0A8H7UAG9"/>
<dbReference type="EMBL" id="JAEPRA010000023">
    <property type="protein sequence ID" value="KAG2172509.1"/>
    <property type="molecule type" value="Genomic_DNA"/>
</dbReference>
<dbReference type="Pfam" id="PF17849">
    <property type="entry name" value="OB_Dis3"/>
    <property type="match status" value="1"/>
</dbReference>
<name>A0A8H7UAG9_9FUNG</name>
<evidence type="ECO:0000256" key="1">
    <source>
        <dbReference type="ARBA" id="ARBA00005785"/>
    </source>
</evidence>
<feature type="compositionally biased region" description="Polar residues" evidence="2">
    <location>
        <begin position="1"/>
        <end position="10"/>
    </location>
</feature>